<feature type="transmembrane region" description="Helical" evidence="9">
    <location>
        <begin position="212"/>
        <end position="231"/>
    </location>
</feature>
<reference evidence="11 12" key="1">
    <citation type="submission" date="2018-07" db="EMBL/GenBank/DDBJ databases">
        <title>Identification of spontaneous genetic mutation associated with occurrence of a yellow conidial color mutant of Aspergillus flavus.</title>
        <authorList>
            <person name="Chang P.-K."/>
            <person name="Mack B.M."/>
            <person name="Scharfenstein L."/>
            <person name="Gilbert M.K."/>
        </authorList>
    </citation>
    <scope>NUCLEOTIDE SEQUENCE [LARGE SCALE GENOMIC DNA]</scope>
    <source>
        <strain evidence="11 12">CA14</strain>
    </source>
</reference>
<dbReference type="PANTHER" id="PTHR12692">
    <property type="entry name" value="DOLICHYL-DIPHOSPHOOLIGOSACCHARIDE--PROTEIN GLYCOSYLTRANSFERASE-RELATED"/>
    <property type="match status" value="1"/>
</dbReference>
<feature type="transmembrane region" description="Helical" evidence="9">
    <location>
        <begin position="265"/>
        <end position="282"/>
    </location>
</feature>
<dbReference type="EMBL" id="QQZZ01000016">
    <property type="protein sequence ID" value="RMZ48299.1"/>
    <property type="molecule type" value="Genomic_DNA"/>
</dbReference>
<dbReference type="PANTHER" id="PTHR12692:SF0">
    <property type="entry name" value="GH11935P"/>
    <property type="match status" value="1"/>
</dbReference>
<dbReference type="GO" id="GO:0018279">
    <property type="term" value="P:protein N-linked glycosylation via asparagine"/>
    <property type="evidence" value="ECO:0007669"/>
    <property type="project" value="TreeGrafter"/>
</dbReference>
<keyword evidence="6" id="KW-0256">Endoplasmic reticulum</keyword>
<comment type="similarity">
    <text evidence="3">Belongs to the OST3/OST6 family.</text>
</comment>
<gene>
    <name evidence="11" type="ORF">CA14_012658</name>
</gene>
<dbReference type="Pfam" id="PF04756">
    <property type="entry name" value="OST3_OST6"/>
    <property type="match status" value="1"/>
</dbReference>
<evidence type="ECO:0000256" key="6">
    <source>
        <dbReference type="ARBA" id="ARBA00022824"/>
    </source>
</evidence>
<dbReference type="GO" id="GO:0008250">
    <property type="term" value="C:oligosaccharyltransferase complex"/>
    <property type="evidence" value="ECO:0007669"/>
    <property type="project" value="TreeGrafter"/>
</dbReference>
<comment type="subcellular location">
    <subcellularLocation>
        <location evidence="2">Endoplasmic reticulum membrane</location>
        <topology evidence="2">Multi-pass membrane protein</topology>
    </subcellularLocation>
</comment>
<dbReference type="InterPro" id="IPR021149">
    <property type="entry name" value="OligosaccharylTrfase_OST3/OST6"/>
</dbReference>
<comment type="caution">
    <text evidence="11">The sequence shown here is derived from an EMBL/GenBank/DDBJ whole genome shotgun (WGS) entry which is preliminary data.</text>
</comment>
<name>A0AB74CNC8_ASPFL</name>
<dbReference type="FunFam" id="3.40.30.10:FF:000302">
    <property type="entry name" value="Oligosaccharyl transferase subunit (Gamma), putative"/>
    <property type="match status" value="1"/>
</dbReference>
<evidence type="ECO:0000313" key="12">
    <source>
        <dbReference type="Proteomes" id="UP000275480"/>
    </source>
</evidence>
<dbReference type="AlphaFoldDB" id="A0AB74CNC8"/>
<keyword evidence="5 10" id="KW-0732">Signal</keyword>
<evidence type="ECO:0000256" key="5">
    <source>
        <dbReference type="ARBA" id="ARBA00022729"/>
    </source>
</evidence>
<dbReference type="Proteomes" id="UP000275480">
    <property type="component" value="Unassembled WGS sequence"/>
</dbReference>
<feature type="signal peptide" evidence="10">
    <location>
        <begin position="1"/>
        <end position="19"/>
    </location>
</feature>
<evidence type="ECO:0000256" key="2">
    <source>
        <dbReference type="ARBA" id="ARBA00004477"/>
    </source>
</evidence>
<evidence type="ECO:0000256" key="9">
    <source>
        <dbReference type="SAM" id="Phobius"/>
    </source>
</evidence>
<dbReference type="GO" id="GO:0016740">
    <property type="term" value="F:transferase activity"/>
    <property type="evidence" value="ECO:0007669"/>
    <property type="project" value="UniProtKB-KW"/>
</dbReference>
<feature type="chain" id="PRO_5044500945" evidence="10">
    <location>
        <begin position="20"/>
        <end position="360"/>
    </location>
</feature>
<organism evidence="11 12">
    <name type="scientific">Aspergillus flavus</name>
    <dbReference type="NCBI Taxonomy" id="5059"/>
    <lineage>
        <taxon>Eukaryota</taxon>
        <taxon>Fungi</taxon>
        <taxon>Dikarya</taxon>
        <taxon>Ascomycota</taxon>
        <taxon>Pezizomycotina</taxon>
        <taxon>Eurotiomycetes</taxon>
        <taxon>Eurotiomycetidae</taxon>
        <taxon>Eurotiales</taxon>
        <taxon>Aspergillaceae</taxon>
        <taxon>Aspergillus</taxon>
        <taxon>Aspergillus subgen. Circumdati</taxon>
    </lineage>
</organism>
<keyword evidence="4 9" id="KW-0812">Transmembrane</keyword>
<evidence type="ECO:0000256" key="4">
    <source>
        <dbReference type="ARBA" id="ARBA00022692"/>
    </source>
</evidence>
<evidence type="ECO:0000256" key="10">
    <source>
        <dbReference type="SAM" id="SignalP"/>
    </source>
</evidence>
<keyword evidence="7 9" id="KW-1133">Transmembrane helix</keyword>
<evidence type="ECO:0000256" key="1">
    <source>
        <dbReference type="ARBA" id="ARBA00002791"/>
    </source>
</evidence>
<accession>A0AB74CNC8</accession>
<evidence type="ECO:0000256" key="8">
    <source>
        <dbReference type="ARBA" id="ARBA00023136"/>
    </source>
</evidence>
<sequence>MKLFTFIIALFYIISSACASQEPGKFERYQSLSRSVPIDLDDSSYEDLTSKPRDYHVAVLLTAAEARYGCILCRDFQPEWELISRSWNKGPKPDGLKMLFTTLDFSNGKATFQKGGGKLMLQTAPVLLVFPPTVGPFAKVDDAPIRFDFSGPISADQLYVWINRHLPEGPKPSLIRPINYMRLISAVTIVMGVLTLFTVLSPYVLPVIQNRNLWAAFSLISILLFTSGHMFNHIRKVPYVVGDGKGGISYFAGGFSNQFGMETQIIAAIYAILSFATIALAMKVPRIADSKAQQVAVLIWGTVLFGPKMADILSSCLRSSSIHSHNAGRLYHHSLPNDCIEKKEDKLKALTRRLLWAINT</sequence>
<protein>
    <submittedName>
        <fullName evidence="11">Oligosaccharyl transferase subunit (Gamma)</fullName>
    </submittedName>
</protein>
<keyword evidence="8 9" id="KW-0472">Membrane</keyword>
<evidence type="ECO:0000256" key="3">
    <source>
        <dbReference type="ARBA" id="ARBA00009561"/>
    </source>
</evidence>
<dbReference type="PROSITE" id="PS51257">
    <property type="entry name" value="PROKAR_LIPOPROTEIN"/>
    <property type="match status" value="1"/>
</dbReference>
<comment type="function">
    <text evidence="1">Subunit of the oligosaccharyl transferase (OST) complex that catalyzes the initial transfer of a defined glycan (Glc(3)Man(9)GlcNAc(2) in eukaryotes) from the lipid carrier dolichol-pyrophosphate to an asparagine residue within an Asn-X-Ser/Thr consensus motif in nascent polypeptide chains, the first step in protein N-glycosylation. N-glycosylation occurs cotranslationally and the complex associates with the Sec61 complex at the channel-forming translocon complex that mediates protein translocation across the endoplasmic reticulum (ER). All subunits are required for a maximal enzyme activity.</text>
</comment>
<evidence type="ECO:0000313" key="11">
    <source>
        <dbReference type="EMBL" id="RMZ48299.1"/>
    </source>
</evidence>
<proteinExistence type="inferred from homology"/>
<keyword evidence="11" id="KW-0808">Transferase</keyword>
<dbReference type="Gene3D" id="3.40.30.10">
    <property type="entry name" value="Glutaredoxin"/>
    <property type="match status" value="1"/>
</dbReference>
<evidence type="ECO:0000256" key="7">
    <source>
        <dbReference type="ARBA" id="ARBA00022989"/>
    </source>
</evidence>
<feature type="transmembrane region" description="Helical" evidence="9">
    <location>
        <begin position="180"/>
        <end position="200"/>
    </location>
</feature>